<dbReference type="SUPFAM" id="SSF53474">
    <property type="entry name" value="alpha/beta-Hydrolases"/>
    <property type="match status" value="1"/>
</dbReference>
<name>A0A2A7UXX3_COMTR</name>
<dbReference type="InterPro" id="IPR029058">
    <property type="entry name" value="AB_hydrolase_fold"/>
</dbReference>
<evidence type="ECO:0000313" key="3">
    <source>
        <dbReference type="Proteomes" id="UP000220246"/>
    </source>
</evidence>
<dbReference type="GeneID" id="80802366"/>
<reference evidence="3" key="1">
    <citation type="submission" date="2017-09" db="EMBL/GenBank/DDBJ databases">
        <title>FDA dAtabase for Regulatory Grade micrObial Sequences (FDA-ARGOS): Supporting development and validation of Infectious Disease Dx tests.</title>
        <authorList>
            <person name="Minogue T."/>
            <person name="Wolcott M."/>
            <person name="Wasieloski L."/>
            <person name="Aguilar W."/>
            <person name="Moore D."/>
            <person name="Tallon L."/>
            <person name="Sadzewicz L."/>
            <person name="Ott S."/>
            <person name="Zhao X."/>
            <person name="Nagaraj S."/>
            <person name="Vavikolanu K."/>
            <person name="Aluvathingal J."/>
            <person name="Nadendla S."/>
            <person name="Sichtig H."/>
        </authorList>
    </citation>
    <scope>NUCLEOTIDE SEQUENCE [LARGE SCALE GENOMIC DNA]</scope>
    <source>
        <strain evidence="3">FDAARGOS_394</strain>
    </source>
</reference>
<protein>
    <submittedName>
        <fullName evidence="2">Alpha/beta hydrolase</fullName>
    </submittedName>
</protein>
<proteinExistence type="predicted"/>
<dbReference type="GO" id="GO:0016020">
    <property type="term" value="C:membrane"/>
    <property type="evidence" value="ECO:0007669"/>
    <property type="project" value="TreeGrafter"/>
</dbReference>
<sequence>MIEPTLNYVTCPGPAARRADEPERSEHRMAYWEWNATGNPAHPHVIVCVHGLTRQGRDFDVLARALASHARVICPDVAGRGRSEWLADPQHYAVPQYALDMLMLLQHLQAQAPLQTLDWIGTSMGGLIGMALAGQAQLPLPVAIRRLVLNDVGPTLEWAALQRIGSYVGQPVRFDSVEQAAATLRVISAGFGPHTDAEWRALTEPMLTPLPDGGLGLHYDPAIGVALRDMTREEAEQGQALMWQLYDQITAQTLLLRGEQSDLLTAATAQAMQERGPRAQCAVLANVGHAPTLVSADQVAVVRDFVLAQE</sequence>
<dbReference type="InterPro" id="IPR000073">
    <property type="entry name" value="AB_hydrolase_1"/>
</dbReference>
<dbReference type="Gene3D" id="3.40.50.1820">
    <property type="entry name" value="alpha/beta hydrolase"/>
    <property type="match status" value="1"/>
</dbReference>
<keyword evidence="2" id="KW-0378">Hydrolase</keyword>
<evidence type="ECO:0000313" key="2">
    <source>
        <dbReference type="EMBL" id="PEH90104.1"/>
    </source>
</evidence>
<feature type="domain" description="AB hydrolase-1" evidence="1">
    <location>
        <begin position="46"/>
        <end position="300"/>
    </location>
</feature>
<organism evidence="2 3">
    <name type="scientific">Comamonas terrigena</name>
    <dbReference type="NCBI Taxonomy" id="32013"/>
    <lineage>
        <taxon>Bacteria</taxon>
        <taxon>Pseudomonadati</taxon>
        <taxon>Pseudomonadota</taxon>
        <taxon>Betaproteobacteria</taxon>
        <taxon>Burkholderiales</taxon>
        <taxon>Comamonadaceae</taxon>
        <taxon>Comamonas</taxon>
    </lineage>
</organism>
<evidence type="ECO:0000259" key="1">
    <source>
        <dbReference type="Pfam" id="PF12697"/>
    </source>
</evidence>
<dbReference type="OrthoDB" id="8543939at2"/>
<dbReference type="Pfam" id="PF12697">
    <property type="entry name" value="Abhydrolase_6"/>
    <property type="match status" value="1"/>
</dbReference>
<keyword evidence="3" id="KW-1185">Reference proteome</keyword>
<comment type="caution">
    <text evidence="2">The sequence shown here is derived from an EMBL/GenBank/DDBJ whole genome shotgun (WGS) entry which is preliminary data.</text>
</comment>
<accession>A0A2A7UXX3</accession>
<dbReference type="PANTHER" id="PTHR43798:SF33">
    <property type="entry name" value="HYDROLASE, PUTATIVE (AFU_ORTHOLOGUE AFUA_2G14860)-RELATED"/>
    <property type="match status" value="1"/>
</dbReference>
<dbReference type="EMBL" id="PDEA01000001">
    <property type="protein sequence ID" value="PEH90104.1"/>
    <property type="molecule type" value="Genomic_DNA"/>
</dbReference>
<dbReference type="GO" id="GO:0016787">
    <property type="term" value="F:hydrolase activity"/>
    <property type="evidence" value="ECO:0007669"/>
    <property type="project" value="UniProtKB-KW"/>
</dbReference>
<dbReference type="Proteomes" id="UP000220246">
    <property type="component" value="Unassembled WGS sequence"/>
</dbReference>
<gene>
    <name evidence="2" type="ORF">CRM82_17240</name>
</gene>
<dbReference type="InterPro" id="IPR050266">
    <property type="entry name" value="AB_hydrolase_sf"/>
</dbReference>
<dbReference type="PANTHER" id="PTHR43798">
    <property type="entry name" value="MONOACYLGLYCEROL LIPASE"/>
    <property type="match status" value="1"/>
</dbReference>
<dbReference type="STRING" id="1219032.GCA_001515545_00806"/>
<dbReference type="AlphaFoldDB" id="A0A2A7UXX3"/>
<dbReference type="RefSeq" id="WP_066533697.1">
    <property type="nucleotide sequence ID" value="NZ_DALZQJ010000050.1"/>
</dbReference>